<evidence type="ECO:0000313" key="4">
    <source>
        <dbReference type="EMBL" id="ARP85944.1"/>
    </source>
</evidence>
<dbReference type="PANTHER" id="PTHR21340:SF7">
    <property type="entry name" value="NUDIX HYDROLASE DOMAIN-CONTAINING PROTEIN"/>
    <property type="match status" value="1"/>
</dbReference>
<evidence type="ECO:0000256" key="1">
    <source>
        <dbReference type="ARBA" id="ARBA00001946"/>
    </source>
</evidence>
<comment type="cofactor">
    <cofactor evidence="1">
        <name>Mg(2+)</name>
        <dbReference type="ChEBI" id="CHEBI:18420"/>
    </cofactor>
</comment>
<dbReference type="AlphaFoldDB" id="A0A1W6YYC1"/>
<protein>
    <submittedName>
        <fullName evidence="4">NUDIX hydrolase</fullName>
    </submittedName>
</protein>
<feature type="domain" description="Nudix hydrolase" evidence="3">
    <location>
        <begin position="1"/>
        <end position="151"/>
    </location>
</feature>
<dbReference type="InterPro" id="IPR051325">
    <property type="entry name" value="Nudix_hydrolase_domain"/>
</dbReference>
<accession>A0A1W6YYC1</accession>
<proteinExistence type="predicted"/>
<keyword evidence="2 4" id="KW-0378">Hydrolase</keyword>
<dbReference type="PROSITE" id="PS51462">
    <property type="entry name" value="NUDIX"/>
    <property type="match status" value="1"/>
</dbReference>
<organism evidence="4 5">
    <name type="scientific">Bordetella genomosp. 9</name>
    <dbReference type="NCBI Taxonomy" id="1416803"/>
    <lineage>
        <taxon>Bacteria</taxon>
        <taxon>Pseudomonadati</taxon>
        <taxon>Pseudomonadota</taxon>
        <taxon>Betaproteobacteria</taxon>
        <taxon>Burkholderiales</taxon>
        <taxon>Alcaligenaceae</taxon>
        <taxon>Bordetella</taxon>
    </lineage>
</organism>
<dbReference type="Pfam" id="PF00293">
    <property type="entry name" value="NUDIX"/>
    <property type="match status" value="1"/>
</dbReference>
<dbReference type="InterPro" id="IPR000086">
    <property type="entry name" value="NUDIX_hydrolase_dom"/>
</dbReference>
<dbReference type="GO" id="GO:0006754">
    <property type="term" value="P:ATP biosynthetic process"/>
    <property type="evidence" value="ECO:0007669"/>
    <property type="project" value="TreeGrafter"/>
</dbReference>
<evidence type="ECO:0000259" key="3">
    <source>
        <dbReference type="PROSITE" id="PS51462"/>
    </source>
</evidence>
<gene>
    <name evidence="4" type="ORF">CAL13_06815</name>
</gene>
<dbReference type="Proteomes" id="UP000194139">
    <property type="component" value="Chromosome"/>
</dbReference>
<dbReference type="InterPro" id="IPR015797">
    <property type="entry name" value="NUDIX_hydrolase-like_dom_sf"/>
</dbReference>
<dbReference type="SUPFAM" id="SSF55811">
    <property type="entry name" value="Nudix"/>
    <property type="match status" value="1"/>
</dbReference>
<dbReference type="GO" id="GO:0006167">
    <property type="term" value="P:AMP biosynthetic process"/>
    <property type="evidence" value="ECO:0007669"/>
    <property type="project" value="TreeGrafter"/>
</dbReference>
<dbReference type="PROSITE" id="PS00893">
    <property type="entry name" value="NUDIX_BOX"/>
    <property type="match status" value="1"/>
</dbReference>
<dbReference type="CDD" id="cd04662">
    <property type="entry name" value="NUDIX_Hydrolase"/>
    <property type="match status" value="1"/>
</dbReference>
<evidence type="ECO:0000313" key="5">
    <source>
        <dbReference type="Proteomes" id="UP000194139"/>
    </source>
</evidence>
<keyword evidence="5" id="KW-1185">Reference proteome</keyword>
<dbReference type="Gene3D" id="3.90.79.10">
    <property type="entry name" value="Nucleoside Triphosphate Pyrophosphohydrolase"/>
    <property type="match status" value="1"/>
</dbReference>
<dbReference type="InterPro" id="IPR020084">
    <property type="entry name" value="NUDIX_hydrolase_CS"/>
</dbReference>
<dbReference type="PANTHER" id="PTHR21340">
    <property type="entry name" value="DIADENOSINE 5,5-P1,P4-TETRAPHOSPHATE PYROPHOSPHOHYDROLASE MUTT"/>
    <property type="match status" value="1"/>
</dbReference>
<dbReference type="EMBL" id="CP021109">
    <property type="protein sequence ID" value="ARP85944.1"/>
    <property type="molecule type" value="Genomic_DNA"/>
</dbReference>
<dbReference type="GO" id="GO:0004081">
    <property type="term" value="F:bis(5'-nucleosyl)-tetraphosphatase (asymmetrical) activity"/>
    <property type="evidence" value="ECO:0007669"/>
    <property type="project" value="TreeGrafter"/>
</dbReference>
<name>A0A1W6YYC1_9BORD</name>
<dbReference type="RefSeq" id="WP_086071898.1">
    <property type="nucleotide sequence ID" value="NZ_CP021109.1"/>
</dbReference>
<sequence>MATTSAGILMYRRAIDGPLLLLVHPGGPYWSRRDDGAWSIPKGEIGPGEEPAAAAVREFEEELGVAPQGKLWSLGQVRQRGGKLVIAFAVEGDFEPAQLRSNTFEMEWPPRSGRLQRFPEVDRAAWFSLSQAREKILPAQAPLIERLWHVLVNEDQR</sequence>
<evidence type="ECO:0000256" key="2">
    <source>
        <dbReference type="ARBA" id="ARBA00022801"/>
    </source>
</evidence>
<reference evidence="4 5" key="1">
    <citation type="submission" date="2017-05" db="EMBL/GenBank/DDBJ databases">
        <title>Complete and WGS of Bordetella genogroups.</title>
        <authorList>
            <person name="Spilker T."/>
            <person name="LiPuma J."/>
        </authorList>
    </citation>
    <scope>NUCLEOTIDE SEQUENCE [LARGE SCALE GENOMIC DNA]</scope>
    <source>
        <strain evidence="4 5">AU17164</strain>
    </source>
</reference>